<comment type="caution">
    <text evidence="1">The sequence shown here is derived from an EMBL/GenBank/DDBJ whole genome shotgun (WGS) entry which is preliminary data.</text>
</comment>
<dbReference type="EMBL" id="BMEX01000009">
    <property type="protein sequence ID" value="GGA50572.1"/>
    <property type="molecule type" value="Genomic_DNA"/>
</dbReference>
<sequence length="183" mass="20222">MNLLRYRGKLFWSSLTISLALLMAVVSGIYAGGVAMAVPIAGVGGFTIEADQINITKFKLFPHVGETSEKKSVPQVATEMDAKIKGLKLYKDVNAPGGTKFRIMITASGEVTSTGMVLDMTRIAADHNFKKLTIKDNYSNDFRRKFEMNAPVLVLKKPKIQGHYLYNNSISLPGMKLELHKIK</sequence>
<dbReference type="RefSeq" id="WP_188432829.1">
    <property type="nucleotide sequence ID" value="NZ_BMEX01000009.1"/>
</dbReference>
<accession>A0ABQ1GV47</accession>
<dbReference type="InterPro" id="IPR046198">
    <property type="entry name" value="DUF6230"/>
</dbReference>
<protein>
    <submittedName>
        <fullName evidence="1">Uncharacterized protein</fullName>
    </submittedName>
</protein>
<dbReference type="Proteomes" id="UP000617979">
    <property type="component" value="Unassembled WGS sequence"/>
</dbReference>
<gene>
    <name evidence="1" type="ORF">GCM10007416_24660</name>
</gene>
<dbReference type="Pfam" id="PF19741">
    <property type="entry name" value="DUF6230"/>
    <property type="match status" value="1"/>
</dbReference>
<reference evidence="2" key="1">
    <citation type="journal article" date="2019" name="Int. J. Syst. Evol. Microbiol.">
        <title>The Global Catalogue of Microorganisms (GCM) 10K type strain sequencing project: providing services to taxonomists for standard genome sequencing and annotation.</title>
        <authorList>
            <consortium name="The Broad Institute Genomics Platform"/>
            <consortium name="The Broad Institute Genome Sequencing Center for Infectious Disease"/>
            <person name="Wu L."/>
            <person name="Ma J."/>
        </authorList>
    </citation>
    <scope>NUCLEOTIDE SEQUENCE [LARGE SCALE GENOMIC DNA]</scope>
    <source>
        <strain evidence="2">CGMCC 1.12404</strain>
    </source>
</reference>
<proteinExistence type="predicted"/>
<evidence type="ECO:0000313" key="1">
    <source>
        <dbReference type="EMBL" id="GGA50572.1"/>
    </source>
</evidence>
<name>A0ABQ1GV47_9BACL</name>
<evidence type="ECO:0000313" key="2">
    <source>
        <dbReference type="Proteomes" id="UP000617979"/>
    </source>
</evidence>
<organism evidence="1 2">
    <name type="scientific">Kroppenstedtia guangzhouensis</name>
    <dbReference type="NCBI Taxonomy" id="1274356"/>
    <lineage>
        <taxon>Bacteria</taxon>
        <taxon>Bacillati</taxon>
        <taxon>Bacillota</taxon>
        <taxon>Bacilli</taxon>
        <taxon>Bacillales</taxon>
        <taxon>Thermoactinomycetaceae</taxon>
        <taxon>Kroppenstedtia</taxon>
    </lineage>
</organism>
<keyword evidence="2" id="KW-1185">Reference proteome</keyword>